<feature type="domain" description="N-acetyltransferase" evidence="1">
    <location>
        <begin position="207"/>
        <end position="390"/>
    </location>
</feature>
<dbReference type="PANTHER" id="PTHR41368:SF1">
    <property type="entry name" value="PROTEIN YGHO"/>
    <property type="match status" value="1"/>
</dbReference>
<evidence type="ECO:0000313" key="2">
    <source>
        <dbReference type="EMBL" id="WXG66930.1"/>
    </source>
</evidence>
<dbReference type="PROSITE" id="PS51186">
    <property type="entry name" value="GNAT"/>
    <property type="match status" value="2"/>
</dbReference>
<evidence type="ECO:0000259" key="1">
    <source>
        <dbReference type="PROSITE" id="PS51186"/>
    </source>
</evidence>
<protein>
    <submittedName>
        <fullName evidence="2">GNAT family N-acetyltransferase</fullName>
        <ecNumber evidence="2">2.3.1.-</ecNumber>
    </submittedName>
</protein>
<organism evidence="2 3">
    <name type="scientific">Rhodococcus sovatensis</name>
    <dbReference type="NCBI Taxonomy" id="1805840"/>
    <lineage>
        <taxon>Bacteria</taxon>
        <taxon>Bacillati</taxon>
        <taxon>Actinomycetota</taxon>
        <taxon>Actinomycetes</taxon>
        <taxon>Mycobacteriales</taxon>
        <taxon>Nocardiaceae</taxon>
        <taxon>Rhodococcus</taxon>
    </lineage>
</organism>
<proteinExistence type="predicted"/>
<evidence type="ECO:0000313" key="3">
    <source>
        <dbReference type="Proteomes" id="UP001432000"/>
    </source>
</evidence>
<keyword evidence="3" id="KW-1185">Reference proteome</keyword>
<dbReference type="Pfam" id="PF00583">
    <property type="entry name" value="Acetyltransf_1"/>
    <property type="match status" value="1"/>
</dbReference>
<dbReference type="RefSeq" id="WP_338886363.1">
    <property type="nucleotide sequence ID" value="NZ_CP147846.1"/>
</dbReference>
<dbReference type="CDD" id="cd04301">
    <property type="entry name" value="NAT_SF"/>
    <property type="match status" value="1"/>
</dbReference>
<accession>A0ABZ2PDA5</accession>
<dbReference type="Gene3D" id="3.40.630.30">
    <property type="match status" value="1"/>
</dbReference>
<gene>
    <name evidence="2" type="ORF">WDS16_16835</name>
</gene>
<dbReference type="EC" id="2.3.1.-" evidence="2"/>
<keyword evidence="2" id="KW-0012">Acyltransferase</keyword>
<dbReference type="GO" id="GO:0016746">
    <property type="term" value="F:acyltransferase activity"/>
    <property type="evidence" value="ECO:0007669"/>
    <property type="project" value="UniProtKB-KW"/>
</dbReference>
<name>A0ABZ2PDA5_9NOCA</name>
<dbReference type="InterPro" id="IPR016181">
    <property type="entry name" value="Acyl_CoA_acyltransferase"/>
</dbReference>
<dbReference type="InterPro" id="IPR039968">
    <property type="entry name" value="BcerS-like"/>
</dbReference>
<dbReference type="PANTHER" id="PTHR41368">
    <property type="entry name" value="PROTEIN YGHO"/>
    <property type="match status" value="1"/>
</dbReference>
<reference evidence="2 3" key="1">
    <citation type="submission" date="2024-03" db="EMBL/GenBank/DDBJ databases">
        <title>Natural products discovery in diverse microorganisms through a two-stage MS feature dereplication strategy.</title>
        <authorList>
            <person name="Zhang R."/>
        </authorList>
    </citation>
    <scope>NUCLEOTIDE SEQUENCE [LARGE SCALE GENOMIC DNA]</scope>
    <source>
        <strain evidence="2 3">18930</strain>
    </source>
</reference>
<feature type="domain" description="N-acetyltransferase" evidence="1">
    <location>
        <begin position="2"/>
        <end position="184"/>
    </location>
</feature>
<dbReference type="EMBL" id="CP147846">
    <property type="protein sequence ID" value="WXG66930.1"/>
    <property type="molecule type" value="Genomic_DNA"/>
</dbReference>
<sequence length="390" mass="44897">MITVREVTTRGEWSDFRSVSTEIYRSDPYGLPDEAMDIDRVLRKPPAAVAATRTIGAFVARDGDLPVGRVVAIHDLSFTEYTRESIGFFGFYEAVEDQDVANLLLDAASGWLADRGLASMSGPFSPSMFYSAGIVVDEAPKLPLIGMPHNPLYYAEHFEKWGLVGAKDFYSYLFDDPYMLYKRPEYKRHLQIFEKVKARSEVTFRTMKYRNLRSDARIVQTLYNRTFTNFWGFSPLSYAEFLELLKMMLPILDRKLTLLAELDGKPVGFLMAIPDANTAALRASRHSSRWMRDLATLWHVKRRRRDVVDGVRVDMLFVDPECPDRAVASLLIMEMSQRMKDRGYTRVEAAPVLEDSPWMKGSLLTRVEQSPHRVYRIYRRELDEIVRAAQ</sequence>
<keyword evidence="2" id="KW-0808">Transferase</keyword>
<dbReference type="InterPro" id="IPR000182">
    <property type="entry name" value="GNAT_dom"/>
</dbReference>
<dbReference type="Proteomes" id="UP001432000">
    <property type="component" value="Chromosome"/>
</dbReference>
<dbReference type="SUPFAM" id="SSF55729">
    <property type="entry name" value="Acyl-CoA N-acyltransferases (Nat)"/>
    <property type="match status" value="1"/>
</dbReference>